<reference evidence="7 8" key="1">
    <citation type="submission" date="2017-07" db="EMBL/GenBank/DDBJ databases">
        <title>Complete genome sequence of Actinoalloteichus hoggarensis DSM 45943, type strain of Actinoalloteichus hoggarensis.</title>
        <authorList>
            <person name="Ruckert C."/>
            <person name="Nouioui I."/>
            <person name="Willmese J."/>
            <person name="van Wezel G."/>
            <person name="Klenk H.-P."/>
            <person name="Kalinowski J."/>
            <person name="Zotchev S.B."/>
        </authorList>
    </citation>
    <scope>NUCLEOTIDE SEQUENCE [LARGE SCALE GENOMIC DNA]</scope>
    <source>
        <strain evidence="7 8">DSM 45943</strain>
    </source>
</reference>
<dbReference type="InterPro" id="IPR017871">
    <property type="entry name" value="ABC_transporter-like_CS"/>
</dbReference>
<dbReference type="Proteomes" id="UP000204221">
    <property type="component" value="Chromosome"/>
</dbReference>
<organism evidence="7 8">
    <name type="scientific">Actinoalloteichus hoggarensis</name>
    <dbReference type="NCBI Taxonomy" id="1470176"/>
    <lineage>
        <taxon>Bacteria</taxon>
        <taxon>Bacillati</taxon>
        <taxon>Actinomycetota</taxon>
        <taxon>Actinomycetes</taxon>
        <taxon>Pseudonocardiales</taxon>
        <taxon>Pseudonocardiaceae</taxon>
        <taxon>Actinoalloteichus</taxon>
    </lineage>
</organism>
<evidence type="ECO:0000256" key="2">
    <source>
        <dbReference type="ARBA" id="ARBA00022448"/>
    </source>
</evidence>
<gene>
    <name evidence="7" type="primary">yusV2</name>
    <name evidence="7" type="ORF">AHOG_10610</name>
</gene>
<evidence type="ECO:0000256" key="5">
    <source>
        <dbReference type="SAM" id="MobiDB-lite"/>
    </source>
</evidence>
<dbReference type="Pfam" id="PF00005">
    <property type="entry name" value="ABC_tran"/>
    <property type="match status" value="1"/>
</dbReference>
<evidence type="ECO:0000256" key="1">
    <source>
        <dbReference type="ARBA" id="ARBA00005417"/>
    </source>
</evidence>
<feature type="compositionally biased region" description="Low complexity" evidence="5">
    <location>
        <begin position="297"/>
        <end position="306"/>
    </location>
</feature>
<dbReference type="PROSITE" id="PS00211">
    <property type="entry name" value="ABC_TRANSPORTER_1"/>
    <property type="match status" value="1"/>
</dbReference>
<evidence type="ECO:0000256" key="4">
    <source>
        <dbReference type="ARBA" id="ARBA00022840"/>
    </source>
</evidence>
<feature type="compositionally biased region" description="Pro residues" evidence="5">
    <location>
        <begin position="323"/>
        <end position="333"/>
    </location>
</feature>
<dbReference type="PANTHER" id="PTHR42734">
    <property type="entry name" value="METAL TRANSPORT SYSTEM ATP-BINDING PROTEIN TM_0124-RELATED"/>
    <property type="match status" value="1"/>
</dbReference>
<keyword evidence="3" id="KW-0547">Nucleotide-binding</keyword>
<dbReference type="CDD" id="cd03235">
    <property type="entry name" value="ABC_Metallic_Cations"/>
    <property type="match status" value="1"/>
</dbReference>
<comment type="similarity">
    <text evidence="1">Belongs to the ABC transporter superfamily.</text>
</comment>
<feature type="region of interest" description="Disordered" evidence="5">
    <location>
        <begin position="252"/>
        <end position="339"/>
    </location>
</feature>
<dbReference type="EMBL" id="CP022521">
    <property type="protein sequence ID" value="ASO19765.1"/>
    <property type="molecule type" value="Genomic_DNA"/>
</dbReference>
<dbReference type="InterPro" id="IPR027417">
    <property type="entry name" value="P-loop_NTPase"/>
</dbReference>
<sequence length="339" mass="35405">MIGRAAAPEPPTSPERSGPRPALAVTGLAVGYRGRTVLTVPELTVPAGRLTAVVGPNGAGKSTLVKAALGLLPSGGGVVRLLGGPLADVRRRVAYVPQRDAVAQDFPITAVQVVEMGRYPHRGWFRRLTRQDDLAVSEALHRTGAADFADTPLDELSGGQRQRVFLARALAQQADLLVLDEPFAAVDTSTEARLLALLAELCEREGRSVLLVHHDLRTVRDHFDHAVLLAGRVIADGPVSRVLRPEHLETAYGIPMPGRAPASDSDPAVDRAARAADGSAAGHAADAAPGGDRDTARLAGGAPRPAGTDRADSETADRRPATTNPPAPDPGPAGPERRA</sequence>
<dbReference type="InterPro" id="IPR003439">
    <property type="entry name" value="ABC_transporter-like_ATP-bd"/>
</dbReference>
<evidence type="ECO:0000259" key="6">
    <source>
        <dbReference type="PROSITE" id="PS50893"/>
    </source>
</evidence>
<keyword evidence="4 7" id="KW-0067">ATP-binding</keyword>
<feature type="compositionally biased region" description="Low complexity" evidence="5">
    <location>
        <begin position="275"/>
        <end position="290"/>
    </location>
</feature>
<dbReference type="Gene3D" id="3.40.50.300">
    <property type="entry name" value="P-loop containing nucleotide triphosphate hydrolases"/>
    <property type="match status" value="1"/>
</dbReference>
<proteinExistence type="inferred from homology"/>
<evidence type="ECO:0000313" key="7">
    <source>
        <dbReference type="EMBL" id="ASO19765.1"/>
    </source>
</evidence>
<feature type="domain" description="ABC transporter" evidence="6">
    <location>
        <begin position="23"/>
        <end position="256"/>
    </location>
</feature>
<keyword evidence="8" id="KW-1185">Reference proteome</keyword>
<feature type="region of interest" description="Disordered" evidence="5">
    <location>
        <begin position="1"/>
        <end position="21"/>
    </location>
</feature>
<dbReference type="KEGG" id="ahg:AHOG_10610"/>
<dbReference type="FunFam" id="3.40.50.300:FF:000134">
    <property type="entry name" value="Iron-enterobactin ABC transporter ATP-binding protein"/>
    <property type="match status" value="1"/>
</dbReference>
<dbReference type="PROSITE" id="PS50893">
    <property type="entry name" value="ABC_TRANSPORTER_2"/>
    <property type="match status" value="1"/>
</dbReference>
<dbReference type="AlphaFoldDB" id="A0A221W1Q0"/>
<evidence type="ECO:0000256" key="3">
    <source>
        <dbReference type="ARBA" id="ARBA00022741"/>
    </source>
</evidence>
<feature type="compositionally biased region" description="Basic and acidic residues" evidence="5">
    <location>
        <begin position="307"/>
        <end position="320"/>
    </location>
</feature>
<dbReference type="PANTHER" id="PTHR42734:SF5">
    <property type="entry name" value="IRON TRANSPORT SYSTEM ATP-BINDING PROTEIN HI_0361-RELATED"/>
    <property type="match status" value="1"/>
</dbReference>
<dbReference type="SMART" id="SM00382">
    <property type="entry name" value="AAA"/>
    <property type="match status" value="1"/>
</dbReference>
<dbReference type="SUPFAM" id="SSF52540">
    <property type="entry name" value="P-loop containing nucleoside triphosphate hydrolases"/>
    <property type="match status" value="1"/>
</dbReference>
<accession>A0A221W1Q0</accession>
<protein>
    <submittedName>
        <fullName evidence="7">Putative siderophore transport system ATP-binding protein YusV</fullName>
    </submittedName>
</protein>
<keyword evidence="2" id="KW-0813">Transport</keyword>
<dbReference type="GO" id="GO:0016887">
    <property type="term" value="F:ATP hydrolysis activity"/>
    <property type="evidence" value="ECO:0007669"/>
    <property type="project" value="InterPro"/>
</dbReference>
<dbReference type="InterPro" id="IPR050153">
    <property type="entry name" value="Metal_Ion_Import_ABC"/>
</dbReference>
<name>A0A221W1Q0_9PSEU</name>
<dbReference type="InterPro" id="IPR003593">
    <property type="entry name" value="AAA+_ATPase"/>
</dbReference>
<evidence type="ECO:0000313" key="8">
    <source>
        <dbReference type="Proteomes" id="UP000204221"/>
    </source>
</evidence>
<dbReference type="GO" id="GO:0005524">
    <property type="term" value="F:ATP binding"/>
    <property type="evidence" value="ECO:0007669"/>
    <property type="project" value="UniProtKB-KW"/>
</dbReference>